<dbReference type="Proteomes" id="UP001266099">
    <property type="component" value="Unassembled WGS sequence"/>
</dbReference>
<sequence length="64" mass="7200">MAVDTLCVLRAVIQFLLIFMPVQVRLEAGTSLYCSYLGDYCDFTALWCNYGQENRSVLEGALNT</sequence>
<evidence type="ECO:0000313" key="1">
    <source>
        <dbReference type="EMBL" id="MDR6939623.1"/>
    </source>
</evidence>
<protein>
    <submittedName>
        <fullName evidence="1">Uncharacterized protein</fullName>
    </submittedName>
</protein>
<organism evidence="1 2">
    <name type="scientific">Arcanobacterium hippocoleae</name>
    <dbReference type="NCBI Taxonomy" id="149017"/>
    <lineage>
        <taxon>Bacteria</taxon>
        <taxon>Bacillati</taxon>
        <taxon>Actinomycetota</taxon>
        <taxon>Actinomycetes</taxon>
        <taxon>Actinomycetales</taxon>
        <taxon>Actinomycetaceae</taxon>
        <taxon>Arcanobacterium</taxon>
    </lineage>
</organism>
<reference evidence="1 2" key="1">
    <citation type="submission" date="2023-07" db="EMBL/GenBank/DDBJ databases">
        <title>Sequencing the genomes of 1000 actinobacteria strains.</title>
        <authorList>
            <person name="Klenk H.-P."/>
        </authorList>
    </citation>
    <scope>NUCLEOTIDE SEQUENCE [LARGE SCALE GENOMIC DNA]</scope>
    <source>
        <strain evidence="1 2">DSM 15539</strain>
    </source>
</reference>
<evidence type="ECO:0000313" key="2">
    <source>
        <dbReference type="Proteomes" id="UP001266099"/>
    </source>
</evidence>
<name>A0ABU1T2M3_9ACTO</name>
<keyword evidence="2" id="KW-1185">Reference proteome</keyword>
<dbReference type="EMBL" id="JAVDUJ010000001">
    <property type="protein sequence ID" value="MDR6939623.1"/>
    <property type="molecule type" value="Genomic_DNA"/>
</dbReference>
<proteinExistence type="predicted"/>
<accession>A0ABU1T2M3</accession>
<gene>
    <name evidence="1" type="ORF">J2S36_001166</name>
</gene>
<comment type="caution">
    <text evidence="1">The sequence shown here is derived from an EMBL/GenBank/DDBJ whole genome shotgun (WGS) entry which is preliminary data.</text>
</comment>